<dbReference type="Proteomes" id="UP000789508">
    <property type="component" value="Unassembled WGS sequence"/>
</dbReference>
<sequence>MSLEYRSIYQFILNKKSLGTKTFYSPLLSAPSNIHWQLQFNLDNTKEIEYCSIRIHAIPNKHEDQNQNTVWLSRKNLKQKLFLKDQYNNYLTSGIVDRNYGHGKLNWGYLKFYEWELLPETFIIGVEFNTSVSEEILVTGFLDHKKNPELKNAWLSDLNNPNTSDIRFIVGDQEFYASSKILSTQSKYFQALLSAWMEMKDLYEEKFMKNKRVFDYEIMDTDPTLFLQMLKYLYTGDVIYESSDFLKNALDLYGIADKYLLDELREQTAEHIVSSMTVENAAEILFGSAYKWPELKKVIKKFVVKNFTKISDTSCYEIIIKNRNNYPSFHEINSEILLSLHQKDIFD</sequence>
<evidence type="ECO:0000313" key="2">
    <source>
        <dbReference type="EMBL" id="CAG8500614.1"/>
    </source>
</evidence>
<dbReference type="InterPro" id="IPR011333">
    <property type="entry name" value="SKP1/BTB/POZ_sf"/>
</dbReference>
<name>A0A9N9EZT5_9GLOM</name>
<dbReference type="Pfam" id="PF00651">
    <property type="entry name" value="BTB"/>
    <property type="match status" value="1"/>
</dbReference>
<dbReference type="EMBL" id="CAJVPS010000643">
    <property type="protein sequence ID" value="CAG8500614.1"/>
    <property type="molecule type" value="Genomic_DNA"/>
</dbReference>
<reference evidence="2" key="1">
    <citation type="submission" date="2021-06" db="EMBL/GenBank/DDBJ databases">
        <authorList>
            <person name="Kallberg Y."/>
            <person name="Tangrot J."/>
            <person name="Rosling A."/>
        </authorList>
    </citation>
    <scope>NUCLEOTIDE SEQUENCE</scope>
    <source>
        <strain evidence="2">FL130A</strain>
    </source>
</reference>
<dbReference type="SUPFAM" id="SSF54695">
    <property type="entry name" value="POZ domain"/>
    <property type="match status" value="1"/>
</dbReference>
<evidence type="ECO:0000313" key="3">
    <source>
        <dbReference type="Proteomes" id="UP000789508"/>
    </source>
</evidence>
<dbReference type="SMART" id="SM00225">
    <property type="entry name" value="BTB"/>
    <property type="match status" value="1"/>
</dbReference>
<comment type="caution">
    <text evidence="2">The sequence shown here is derived from an EMBL/GenBank/DDBJ whole genome shotgun (WGS) entry which is preliminary data.</text>
</comment>
<dbReference type="PROSITE" id="PS50097">
    <property type="entry name" value="BTB"/>
    <property type="match status" value="1"/>
</dbReference>
<accession>A0A9N9EZT5</accession>
<dbReference type="OrthoDB" id="194443at2759"/>
<dbReference type="PANTHER" id="PTHR24413">
    <property type="entry name" value="SPECKLE-TYPE POZ PROTEIN"/>
    <property type="match status" value="1"/>
</dbReference>
<protein>
    <submittedName>
        <fullName evidence="2">3893_t:CDS:1</fullName>
    </submittedName>
</protein>
<keyword evidence="3" id="KW-1185">Reference proteome</keyword>
<dbReference type="InterPro" id="IPR000210">
    <property type="entry name" value="BTB/POZ_dom"/>
</dbReference>
<proteinExistence type="predicted"/>
<feature type="domain" description="BTB" evidence="1">
    <location>
        <begin position="164"/>
        <end position="242"/>
    </location>
</feature>
<dbReference type="SUPFAM" id="SSF49599">
    <property type="entry name" value="TRAF domain-like"/>
    <property type="match status" value="1"/>
</dbReference>
<evidence type="ECO:0000259" key="1">
    <source>
        <dbReference type="PROSITE" id="PS50097"/>
    </source>
</evidence>
<organism evidence="2 3">
    <name type="scientific">Ambispora leptoticha</name>
    <dbReference type="NCBI Taxonomy" id="144679"/>
    <lineage>
        <taxon>Eukaryota</taxon>
        <taxon>Fungi</taxon>
        <taxon>Fungi incertae sedis</taxon>
        <taxon>Mucoromycota</taxon>
        <taxon>Glomeromycotina</taxon>
        <taxon>Glomeromycetes</taxon>
        <taxon>Archaeosporales</taxon>
        <taxon>Ambisporaceae</taxon>
        <taxon>Ambispora</taxon>
    </lineage>
</organism>
<dbReference type="AlphaFoldDB" id="A0A9N9EZT5"/>
<dbReference type="Gene3D" id="3.30.710.10">
    <property type="entry name" value="Potassium Channel Kv1.1, Chain A"/>
    <property type="match status" value="1"/>
</dbReference>
<gene>
    <name evidence="2" type="ORF">ALEPTO_LOCUS3464</name>
</gene>